<protein>
    <recommendedName>
        <fullName evidence="5">Carrier domain-containing protein</fullName>
    </recommendedName>
</protein>
<feature type="compositionally biased region" description="Basic and acidic residues" evidence="4">
    <location>
        <begin position="1"/>
        <end position="11"/>
    </location>
</feature>
<dbReference type="Gene3D" id="3.30.559.10">
    <property type="entry name" value="Chloramphenicol acetyltransferase-like domain"/>
    <property type="match status" value="3"/>
</dbReference>
<name>A0AAN7CS88_9PEZI</name>
<keyword evidence="1" id="KW-0596">Phosphopantetheine</keyword>
<dbReference type="SUPFAM" id="SSF47336">
    <property type="entry name" value="ACP-like"/>
    <property type="match status" value="2"/>
</dbReference>
<dbReference type="PANTHER" id="PTHR45527">
    <property type="entry name" value="NONRIBOSOMAL PEPTIDE SYNTHETASE"/>
    <property type="match status" value="1"/>
</dbReference>
<sequence length="2715" mass="297476">MRNHLVGEKKHPFQGIPPSPSPSPSTMTMIDEYGWPEVVKQPQLQGSTKMARQTISLHIKYKQVTRALSSLRGLGADGETWGYWASDSSNETESEIKCTPLQQELLLRDPDAVKRAVIIRLDLPADLVKSFDQLHEAWHALAWQHHILRTTIIKDKIDDNHVLRIFKRPRSVRGSFDVDFEHIDSFGFQGPAILVLEWDSYAPRVSLCLPQLVADGTSLGNLWRDFLSLLSGGIPATRLSFPQYLTAVRERADRESAREFWVTTLGSLPDLVIHSFPPERHQTFQTTRATSSVAVSGSSLRRCARQLGVSEHAVVYAAVGLVLDRHCNVGSEVHDVALVAEGRDRTVEGHASVVGFADTEYPLRLQMKPELTAAAAIKEAHRLNTLSATHAFYGGAELLDAVSAASDLFKVSVTFGDDDALSGTSASVGTNHHQHAVTVTVNVSHAVSVSAQHDTAIPSDKVKVVLDHVVSALSEIVRHPNFFVGDIDIISPEELDFMLEMGKPLTQPVRDNVHKLFERQVRLTPNAAALQFEGDSPLSYEELNRVSNRVARQLTSEGVGRGSFVPVCLERSANLIISLVAILKTGAAYVTMDPDVPQERNRFIVDDVGAQVVIVDRATAGRFPGREVIIEQLVADAEAAGTDDSNLDRDCSPDDPVYVIYTSGSTGKPKGVLHVHSSATSGLAAFPTLPNLRQLLFHNPVFSAAQRSVWSTLKQGGCLCLASKENLTVHIGRTINQMQINVIDVTPSTALLLTPGTVPCLKRMTVAGELINPALIPTWVNELELLNAYGLSENTQVNWRREMVLGQNPQNIGRPSDTTTSFVLVPGTTRLSPLLVPGELCLGGDQLALHYINRPEKTAEAFMDNPFGPGRLYRTGDMVVAHEDGSIEMVGRIDFQVKINGQRVEPGDSNTILQTHPGVSNSSVVAAEVAGRKALVAVIVASNKNRTTAGVDWARLRSELKNLLAQHIPSYMMPTYWLLQNELPLNVNGKVDVPRLTKDVERLDREFLLHSSTDHTHPHHSHPHHSHLHHDSHQDQNQNALNGTSLSDQPEQEVTTVSHHETPAQKLCDILSEILKLPAARINVSNSTTFQELGGSSLDAIRVSTMAYREGFEVPVPDILRLSLGALFDKVKNSNGLEAKRELSSPDDVPPFSLLPPNTASNLSNILKKSIGLEKDELEDAHPTTTLQDSFLAESMQGGSTYIYRRYYRLQDTTAQEVRNTLETLVSRVPLLRTTFIPNKTSFLQLIKKSGTVAWEDLSDMTAEQYSAREKQSMDPFLGRGASFVHFASLEDGAVLAITMHHALFDYWSNGFLIDDLSAALRGEVTLPQRPAYASFVRHVFALQKDEHDQLREFWRQKLNGVPTTVLGLPDSGAGAGTERVAVETVLTRDVQAAAAAYRITVGSLLYAAWAVVLSMQSTGGRDGDVVFGATLSGRDAPVQGIADMAGPTIATVPLRVRVDGDATLLDLARAVQDDVWDAAPRAQFGLRNILKEAGLTPGHFDTLVNVLIKSNSTIKNAENGPLIPCGPHEPNFVDGFTMLEGEVITTTTGDNGLKLRLLSATLPRTRTSLLLGNVSEIIKAFLDRPEDVRIGGLVPTSAEELVFLDSMSQTHPTEPGLTALTLVDRMIARYPDKTALQGLSSSEDKLNITQSYTYRGFGDAVTRLARYLRTRGVGKGNIVPICMRKSIKTLVAVFGVLKAGAAFTPLDPKNPRDRNEFITRDVGAALTIADGPNTGVFGLLAAEGGLEVVNIEEINLDDGGDTDSVGDEELPEPSPNDLAYVIYTSGSTGLPKGVQVHHGAVGASTEGMIEACCVHDGWHVLWFLNYVFDASYFDVFTVLGSGGTISVADQDALMQDLAGCVNAVGARQLMITPTIAKLISPEKVPTLNTLLVCGEPITPEIASVWATRMDVYNGYGPTEATILMTVSKVEPDGNLKSVGYPLKAVKASIRHPELLTPVPYGTVGELCVSGDQVALGYLNRPDITAKSFLKTEGSSVLYRTGDYARWLPTGEIECLGRRDNQVKLNGFRIELGEIESTILARAADLVHTCVVGVAQVQRKKQVVVYYVPADDAKPKDEETEIRTESGHIYPAAVVNPAAILDRLQSLAHYMMPKVFLPFNGFPLLPSGKIDRKKLAALAEGLDPRSLAAYSSTTTTSLAGGQQQAIQDSELTDEEKTLRGAWAELFDVEPEAIGLDALFYNYGGDSIAAINLASMLRQLNWSLSVNDVVSYPSLREQAGRLKPIRAAAAAVVKLEVKPVVYDKVQAAGLSRDDVEDIYACGPGQVEFLTQGHTKDQFWMLMTVRRLPAGFDLDRWIGLTRELTRANQILRAMYMRQDDADPLSWVQIILREPVLDLEVVDCPEGPDSEEKDKLIRAHWDRRFALGRPFVRYLVLRYPDDSMDLVTKLDHAMYDGTLLRIFDDQFAALRDGLPLPPTPTPFKAFVEHTNRPDLREPMLDFWKDTLFVDLKDGRPPFTFPSHIADPKVSAAVVAKTALPVNAFAQSAGVTASIVFQAAYTLLLARLSSSSPGRETDDIDVTYDYLLTGRNVDLDDPQLINGTCANFLPFRSPVAGAATAPVQKLLRDTQSAFWAMTENGSVSLGDIYGDAARRKERAAKTLFLFQPFEPPAPAQQDEQRRHMRWIVMAMSKVTMYVNYAIMFEVFKDREGAHRLKMGYDARLFQTKEVAEGVLNEYLGIVSDMVEGLKTTVGEFLLS</sequence>
<accession>A0AAN7CS88</accession>
<dbReference type="Gene3D" id="1.10.1200.10">
    <property type="entry name" value="ACP-like"/>
    <property type="match status" value="2"/>
</dbReference>
<dbReference type="InterPro" id="IPR006162">
    <property type="entry name" value="Ppantetheine_attach_site"/>
</dbReference>
<evidence type="ECO:0000256" key="3">
    <source>
        <dbReference type="ARBA" id="ARBA00022598"/>
    </source>
</evidence>
<feature type="region of interest" description="Disordered" evidence="4">
    <location>
        <begin position="1"/>
        <end position="25"/>
    </location>
</feature>
<feature type="domain" description="Carrier" evidence="5">
    <location>
        <begin position="1061"/>
        <end position="1142"/>
    </location>
</feature>
<proteinExistence type="predicted"/>
<dbReference type="PANTHER" id="PTHR45527:SF1">
    <property type="entry name" value="FATTY ACID SYNTHASE"/>
    <property type="match status" value="1"/>
</dbReference>
<dbReference type="InterPro" id="IPR001242">
    <property type="entry name" value="Condensation_dom"/>
</dbReference>
<dbReference type="GO" id="GO:0043041">
    <property type="term" value="P:amino acid activation for nonribosomal peptide biosynthetic process"/>
    <property type="evidence" value="ECO:0007669"/>
    <property type="project" value="TreeGrafter"/>
</dbReference>
<dbReference type="SUPFAM" id="SSF52777">
    <property type="entry name" value="CoA-dependent acyltransferases"/>
    <property type="match status" value="6"/>
</dbReference>
<dbReference type="InterPro" id="IPR036736">
    <property type="entry name" value="ACP-like_sf"/>
</dbReference>
<dbReference type="InterPro" id="IPR045851">
    <property type="entry name" value="AMP-bd_C_sf"/>
</dbReference>
<dbReference type="GO" id="GO:0044550">
    <property type="term" value="P:secondary metabolite biosynthetic process"/>
    <property type="evidence" value="ECO:0007669"/>
    <property type="project" value="TreeGrafter"/>
</dbReference>
<dbReference type="Pfam" id="PF00550">
    <property type="entry name" value="PP-binding"/>
    <property type="match status" value="2"/>
</dbReference>
<dbReference type="InterPro" id="IPR042099">
    <property type="entry name" value="ANL_N_sf"/>
</dbReference>
<keyword evidence="7" id="KW-1185">Reference proteome</keyword>
<feature type="compositionally biased region" description="Basic residues" evidence="4">
    <location>
        <begin position="1017"/>
        <end position="1028"/>
    </location>
</feature>
<dbReference type="EMBL" id="MU857655">
    <property type="protein sequence ID" value="KAK4247364.1"/>
    <property type="molecule type" value="Genomic_DNA"/>
</dbReference>
<organism evidence="6 7">
    <name type="scientific">Corynascus novoguineensis</name>
    <dbReference type="NCBI Taxonomy" id="1126955"/>
    <lineage>
        <taxon>Eukaryota</taxon>
        <taxon>Fungi</taxon>
        <taxon>Dikarya</taxon>
        <taxon>Ascomycota</taxon>
        <taxon>Pezizomycotina</taxon>
        <taxon>Sordariomycetes</taxon>
        <taxon>Sordariomycetidae</taxon>
        <taxon>Sordariales</taxon>
        <taxon>Chaetomiaceae</taxon>
        <taxon>Corynascus</taxon>
    </lineage>
</organism>
<evidence type="ECO:0000313" key="6">
    <source>
        <dbReference type="EMBL" id="KAK4247364.1"/>
    </source>
</evidence>
<dbReference type="SMART" id="SM00823">
    <property type="entry name" value="PKS_PP"/>
    <property type="match status" value="1"/>
</dbReference>
<dbReference type="Pfam" id="PF00668">
    <property type="entry name" value="Condensation"/>
    <property type="match status" value="3"/>
</dbReference>
<evidence type="ECO:0000256" key="4">
    <source>
        <dbReference type="SAM" id="MobiDB-lite"/>
    </source>
</evidence>
<comment type="caution">
    <text evidence="6">The sequence shown here is derived from an EMBL/GenBank/DDBJ whole genome shotgun (WGS) entry which is preliminary data.</text>
</comment>
<evidence type="ECO:0000313" key="7">
    <source>
        <dbReference type="Proteomes" id="UP001303647"/>
    </source>
</evidence>
<dbReference type="GO" id="GO:0005737">
    <property type="term" value="C:cytoplasm"/>
    <property type="evidence" value="ECO:0007669"/>
    <property type="project" value="TreeGrafter"/>
</dbReference>
<dbReference type="InterPro" id="IPR000873">
    <property type="entry name" value="AMP-dep_synth/lig_dom"/>
</dbReference>
<dbReference type="InterPro" id="IPR010071">
    <property type="entry name" value="AA_adenyl_dom"/>
</dbReference>
<evidence type="ECO:0000259" key="5">
    <source>
        <dbReference type="PROSITE" id="PS50075"/>
    </source>
</evidence>
<dbReference type="InterPro" id="IPR009081">
    <property type="entry name" value="PP-bd_ACP"/>
</dbReference>
<evidence type="ECO:0000256" key="1">
    <source>
        <dbReference type="ARBA" id="ARBA00022450"/>
    </source>
</evidence>
<dbReference type="InterPro" id="IPR023213">
    <property type="entry name" value="CAT-like_dom_sf"/>
</dbReference>
<dbReference type="Gene3D" id="3.30.559.30">
    <property type="entry name" value="Nonribosomal peptide synthetase, condensation domain"/>
    <property type="match status" value="3"/>
</dbReference>
<reference evidence="6" key="2">
    <citation type="submission" date="2023-05" db="EMBL/GenBank/DDBJ databases">
        <authorList>
            <consortium name="Lawrence Berkeley National Laboratory"/>
            <person name="Steindorff A."/>
            <person name="Hensen N."/>
            <person name="Bonometti L."/>
            <person name="Westerberg I."/>
            <person name="Brannstrom I.O."/>
            <person name="Guillou S."/>
            <person name="Cros-Aarteil S."/>
            <person name="Calhoun S."/>
            <person name="Haridas S."/>
            <person name="Kuo A."/>
            <person name="Mondo S."/>
            <person name="Pangilinan J."/>
            <person name="Riley R."/>
            <person name="Labutti K."/>
            <person name="Andreopoulos B."/>
            <person name="Lipzen A."/>
            <person name="Chen C."/>
            <person name="Yanf M."/>
            <person name="Daum C."/>
            <person name="Ng V."/>
            <person name="Clum A."/>
            <person name="Ohm R."/>
            <person name="Martin F."/>
            <person name="Silar P."/>
            <person name="Natvig D."/>
            <person name="Lalanne C."/>
            <person name="Gautier V."/>
            <person name="Ament-Velasquez S.L."/>
            <person name="Kruys A."/>
            <person name="Hutchinson M.I."/>
            <person name="Powell A.J."/>
            <person name="Barry K."/>
            <person name="Miller A.N."/>
            <person name="Grigoriev I.V."/>
            <person name="Debuchy R."/>
            <person name="Gladieux P."/>
            <person name="Thoren M.H."/>
            <person name="Johannesson H."/>
        </authorList>
    </citation>
    <scope>NUCLEOTIDE SEQUENCE</scope>
    <source>
        <strain evidence="6">CBS 359.72</strain>
    </source>
</reference>
<dbReference type="InterPro" id="IPR025110">
    <property type="entry name" value="AMP-bd_C"/>
</dbReference>
<dbReference type="Pfam" id="PF13193">
    <property type="entry name" value="AMP-binding_C"/>
    <property type="match status" value="1"/>
</dbReference>
<feature type="domain" description="Carrier" evidence="5">
    <location>
        <begin position="2169"/>
        <end position="2245"/>
    </location>
</feature>
<dbReference type="FunFam" id="3.30.300.30:FF:000015">
    <property type="entry name" value="Nonribosomal peptide synthase SidD"/>
    <property type="match status" value="2"/>
</dbReference>
<dbReference type="Gene3D" id="3.40.50.12780">
    <property type="entry name" value="N-terminal domain of ligase-like"/>
    <property type="match status" value="2"/>
</dbReference>
<reference evidence="6" key="1">
    <citation type="journal article" date="2023" name="Mol. Phylogenet. Evol.">
        <title>Genome-scale phylogeny and comparative genomics of the fungal order Sordariales.</title>
        <authorList>
            <person name="Hensen N."/>
            <person name="Bonometti L."/>
            <person name="Westerberg I."/>
            <person name="Brannstrom I.O."/>
            <person name="Guillou S."/>
            <person name="Cros-Aarteil S."/>
            <person name="Calhoun S."/>
            <person name="Haridas S."/>
            <person name="Kuo A."/>
            <person name="Mondo S."/>
            <person name="Pangilinan J."/>
            <person name="Riley R."/>
            <person name="LaButti K."/>
            <person name="Andreopoulos B."/>
            <person name="Lipzen A."/>
            <person name="Chen C."/>
            <person name="Yan M."/>
            <person name="Daum C."/>
            <person name="Ng V."/>
            <person name="Clum A."/>
            <person name="Steindorff A."/>
            <person name="Ohm R.A."/>
            <person name="Martin F."/>
            <person name="Silar P."/>
            <person name="Natvig D.O."/>
            <person name="Lalanne C."/>
            <person name="Gautier V."/>
            <person name="Ament-Velasquez S.L."/>
            <person name="Kruys A."/>
            <person name="Hutchinson M.I."/>
            <person name="Powell A.J."/>
            <person name="Barry K."/>
            <person name="Miller A.N."/>
            <person name="Grigoriev I.V."/>
            <person name="Debuchy R."/>
            <person name="Gladieux P."/>
            <person name="Hiltunen Thoren M."/>
            <person name="Johannesson H."/>
        </authorList>
    </citation>
    <scope>NUCLEOTIDE SEQUENCE</scope>
    <source>
        <strain evidence="6">CBS 359.72</strain>
    </source>
</reference>
<keyword evidence="2" id="KW-0597">Phosphoprotein</keyword>
<evidence type="ECO:0000256" key="2">
    <source>
        <dbReference type="ARBA" id="ARBA00022553"/>
    </source>
</evidence>
<feature type="region of interest" description="Disordered" evidence="4">
    <location>
        <begin position="1012"/>
        <end position="1061"/>
    </location>
</feature>
<dbReference type="PROSITE" id="PS00012">
    <property type="entry name" value="PHOSPHOPANTETHEINE"/>
    <property type="match status" value="1"/>
</dbReference>
<dbReference type="InterPro" id="IPR020845">
    <property type="entry name" value="AMP-binding_CS"/>
</dbReference>
<dbReference type="Proteomes" id="UP001303647">
    <property type="component" value="Unassembled WGS sequence"/>
</dbReference>
<dbReference type="Gene3D" id="3.30.300.30">
    <property type="match status" value="2"/>
</dbReference>
<dbReference type="GO" id="GO:0031177">
    <property type="term" value="F:phosphopantetheine binding"/>
    <property type="evidence" value="ECO:0007669"/>
    <property type="project" value="InterPro"/>
</dbReference>
<gene>
    <name evidence="6" type="ORF">C7999DRAFT_32237</name>
</gene>
<dbReference type="SUPFAM" id="SSF56801">
    <property type="entry name" value="Acetyl-CoA synthetase-like"/>
    <property type="match status" value="2"/>
</dbReference>
<dbReference type="PROSITE" id="PS50075">
    <property type="entry name" value="CARRIER"/>
    <property type="match status" value="2"/>
</dbReference>
<feature type="compositionally biased region" description="Polar residues" evidence="4">
    <location>
        <begin position="1035"/>
        <end position="1057"/>
    </location>
</feature>
<dbReference type="Pfam" id="PF00501">
    <property type="entry name" value="AMP-binding"/>
    <property type="match status" value="2"/>
</dbReference>
<dbReference type="InterPro" id="IPR020806">
    <property type="entry name" value="PKS_PP-bd"/>
</dbReference>
<dbReference type="NCBIfam" id="TIGR01733">
    <property type="entry name" value="AA-adenyl-dom"/>
    <property type="match status" value="2"/>
</dbReference>
<dbReference type="GO" id="GO:0016874">
    <property type="term" value="F:ligase activity"/>
    <property type="evidence" value="ECO:0007669"/>
    <property type="project" value="UniProtKB-KW"/>
</dbReference>
<keyword evidence="3" id="KW-0436">Ligase</keyword>
<dbReference type="PROSITE" id="PS00455">
    <property type="entry name" value="AMP_BINDING"/>
    <property type="match status" value="2"/>
</dbReference>
<dbReference type="CDD" id="cd05918">
    <property type="entry name" value="A_NRPS_SidN3_like"/>
    <property type="match status" value="2"/>
</dbReference>